<keyword evidence="2" id="KW-0456">Lyase</keyword>
<dbReference type="RefSeq" id="WP_130419896.1">
    <property type="nucleotide sequence ID" value="NZ_SHKW01000001.1"/>
</dbReference>
<dbReference type="InterPro" id="IPR005802">
    <property type="entry name" value="ADC_synth_comp_1"/>
</dbReference>
<dbReference type="SUPFAM" id="SSF56752">
    <property type="entry name" value="D-aminoacid aminotransferase-like PLP-dependent enzymes"/>
    <property type="match status" value="1"/>
</dbReference>
<evidence type="ECO:0000259" key="1">
    <source>
        <dbReference type="Pfam" id="PF00425"/>
    </source>
</evidence>
<dbReference type="PANTHER" id="PTHR11236">
    <property type="entry name" value="AMINOBENZOATE/ANTHRANILATE SYNTHASE"/>
    <property type="match status" value="1"/>
</dbReference>
<reference evidence="2 3" key="1">
    <citation type="submission" date="2019-02" db="EMBL/GenBank/DDBJ databases">
        <title>Genomic Encyclopedia of Archaeal and Bacterial Type Strains, Phase II (KMG-II): from individual species to whole genera.</title>
        <authorList>
            <person name="Goeker M."/>
        </authorList>
    </citation>
    <scope>NUCLEOTIDE SEQUENCE [LARGE SCALE GENOMIC DNA]</scope>
    <source>
        <strain evidence="2 3">DSM 18101</strain>
    </source>
</reference>
<evidence type="ECO:0000313" key="3">
    <source>
        <dbReference type="Proteomes" id="UP000292958"/>
    </source>
</evidence>
<evidence type="ECO:0000313" key="2">
    <source>
        <dbReference type="EMBL" id="RZU42094.1"/>
    </source>
</evidence>
<dbReference type="Proteomes" id="UP000292958">
    <property type="component" value="Unassembled WGS sequence"/>
</dbReference>
<dbReference type="InterPro" id="IPR036038">
    <property type="entry name" value="Aminotransferase-like"/>
</dbReference>
<dbReference type="InterPro" id="IPR001544">
    <property type="entry name" value="Aminotrans_IV"/>
</dbReference>
<organism evidence="2 3">
    <name type="scientific">Edaphobacter modestus</name>
    <dbReference type="NCBI Taxonomy" id="388466"/>
    <lineage>
        <taxon>Bacteria</taxon>
        <taxon>Pseudomonadati</taxon>
        <taxon>Acidobacteriota</taxon>
        <taxon>Terriglobia</taxon>
        <taxon>Terriglobales</taxon>
        <taxon>Acidobacteriaceae</taxon>
        <taxon>Edaphobacter</taxon>
    </lineage>
</organism>
<dbReference type="InterPro" id="IPR043132">
    <property type="entry name" value="BCAT-like_C"/>
</dbReference>
<dbReference type="PANTHER" id="PTHR11236:SF50">
    <property type="entry name" value="AMINODEOXYCHORISMATE SYNTHASE COMPONENT 1"/>
    <property type="match status" value="1"/>
</dbReference>
<sequence length="639" mass="70548">MSAWTQLPEYLRTLAAGSPDAVLLETSRFDEQNHHSYLFLNPIEAVSANTTDELHALFGWIETARQRGLHLAGYLAYECGYFLEHKLRRDSTPAPATGDSLPLAWFGAYAQPFVFDHSVGDFLGPAPPAVPSVAPPEIFVSEAALDIPQDEYTRKILAIKRYIEAGDTYQVNFTDSVTVSTHHDAAACLAVLSKTQPVAYGALLNVAGHHIVSLSPELFFRIRDGSIVTRPMKGTMPRGLDLAEDEQQMMRLEADEKNRSEHVMIVDLLRNDLGRICRMGSVHAHPLFAVERYRTLLQMTSTVSGELRPNLTFAHIFHALFPSGSITGAPKIRTMQIIHELERQPRGVYTGAIGHIAPSGDAEFNVAIRTLVLRDGIARMGVGGGIVADSDAASEYRECQLKASFLTRTAPQFQLIETMLFDGHGMPYLPLHLDRLASSAAYFDFPFDRSAIESRIEELAASLALQQRFRIRLLLAANGEVTVSPTAITEDSAPITIRISPCRVNSGDLLLRHKTTQRELYDREYARASQDGFDEVLFLNEKEELTEGAISTLFVNLEGSLLTPPLASGVLPGVLRRHVLATELNAAERPLTLDDLRSAEAAFLGNSVRGLRPIARIEMADPELPPILFPRILFPVRPA</sequence>
<dbReference type="InterPro" id="IPR019999">
    <property type="entry name" value="Anth_synth_I-like"/>
</dbReference>
<dbReference type="GO" id="GO:0000162">
    <property type="term" value="P:L-tryptophan biosynthetic process"/>
    <property type="evidence" value="ECO:0007669"/>
    <property type="project" value="TreeGrafter"/>
</dbReference>
<dbReference type="Gene3D" id="3.20.10.10">
    <property type="entry name" value="D-amino Acid Aminotransferase, subunit A, domain 2"/>
    <property type="match status" value="1"/>
</dbReference>
<dbReference type="SUPFAM" id="SSF56322">
    <property type="entry name" value="ADC synthase"/>
    <property type="match status" value="1"/>
</dbReference>
<dbReference type="EMBL" id="SHKW01000001">
    <property type="protein sequence ID" value="RZU42094.1"/>
    <property type="molecule type" value="Genomic_DNA"/>
</dbReference>
<keyword evidence="3" id="KW-1185">Reference proteome</keyword>
<dbReference type="AlphaFoldDB" id="A0A4Q7YXD0"/>
<protein>
    <submittedName>
        <fullName evidence="2">Para-aminobenzoate synthetase/4-amino-4-deoxychorismate lyase</fullName>
    </submittedName>
</protein>
<accession>A0A4Q7YXD0</accession>
<dbReference type="Gene3D" id="3.60.120.10">
    <property type="entry name" value="Anthranilate synthase"/>
    <property type="match status" value="1"/>
</dbReference>
<feature type="domain" description="Chorismate-utilising enzyme C-terminal" evidence="1">
    <location>
        <begin position="149"/>
        <end position="402"/>
    </location>
</feature>
<dbReference type="NCBIfam" id="TIGR00553">
    <property type="entry name" value="pabB"/>
    <property type="match status" value="1"/>
</dbReference>
<dbReference type="GO" id="GO:0009396">
    <property type="term" value="P:folic acid-containing compound biosynthetic process"/>
    <property type="evidence" value="ECO:0007669"/>
    <property type="project" value="InterPro"/>
</dbReference>
<proteinExistence type="predicted"/>
<dbReference type="Gene3D" id="3.30.470.10">
    <property type="match status" value="1"/>
</dbReference>
<dbReference type="GO" id="GO:0016829">
    <property type="term" value="F:lyase activity"/>
    <property type="evidence" value="ECO:0007669"/>
    <property type="project" value="UniProtKB-KW"/>
</dbReference>
<dbReference type="InterPro" id="IPR043131">
    <property type="entry name" value="BCAT-like_N"/>
</dbReference>
<dbReference type="PRINTS" id="PR00095">
    <property type="entry name" value="ANTSNTHASEI"/>
</dbReference>
<dbReference type="GO" id="GO:0046820">
    <property type="term" value="F:4-amino-4-deoxychorismate synthase activity"/>
    <property type="evidence" value="ECO:0007669"/>
    <property type="project" value="TreeGrafter"/>
</dbReference>
<dbReference type="InterPro" id="IPR015890">
    <property type="entry name" value="Chorismate_C"/>
</dbReference>
<dbReference type="InterPro" id="IPR005801">
    <property type="entry name" value="ADC_synthase"/>
</dbReference>
<dbReference type="Pfam" id="PF01063">
    <property type="entry name" value="Aminotran_4"/>
    <property type="match status" value="1"/>
</dbReference>
<gene>
    <name evidence="2" type="ORF">BDD14_3640</name>
</gene>
<dbReference type="OrthoDB" id="9803598at2"/>
<dbReference type="Pfam" id="PF00425">
    <property type="entry name" value="Chorismate_bind"/>
    <property type="match status" value="1"/>
</dbReference>
<name>A0A4Q7YXD0_9BACT</name>
<comment type="caution">
    <text evidence="2">The sequence shown here is derived from an EMBL/GenBank/DDBJ whole genome shotgun (WGS) entry which is preliminary data.</text>
</comment>